<keyword evidence="5 10" id="KW-0547">Nucleotide-binding</keyword>
<feature type="domain" description="Protein kinase" evidence="12">
    <location>
        <begin position="41"/>
        <end position="322"/>
    </location>
</feature>
<evidence type="ECO:0000313" key="14">
    <source>
        <dbReference type="Proteomes" id="UP000035352"/>
    </source>
</evidence>
<evidence type="ECO:0000256" key="6">
    <source>
        <dbReference type="ARBA" id="ARBA00022777"/>
    </source>
</evidence>
<evidence type="ECO:0000256" key="8">
    <source>
        <dbReference type="ARBA" id="ARBA00047899"/>
    </source>
</evidence>
<evidence type="ECO:0000313" key="13">
    <source>
        <dbReference type="EMBL" id="AKJ29335.1"/>
    </source>
</evidence>
<evidence type="ECO:0000256" key="9">
    <source>
        <dbReference type="ARBA" id="ARBA00048679"/>
    </source>
</evidence>
<comment type="catalytic activity">
    <reaction evidence="9">
        <text>L-seryl-[protein] + ATP = O-phospho-L-seryl-[protein] + ADP + H(+)</text>
        <dbReference type="Rhea" id="RHEA:17989"/>
        <dbReference type="Rhea" id="RHEA-COMP:9863"/>
        <dbReference type="Rhea" id="RHEA-COMP:11604"/>
        <dbReference type="ChEBI" id="CHEBI:15378"/>
        <dbReference type="ChEBI" id="CHEBI:29999"/>
        <dbReference type="ChEBI" id="CHEBI:30616"/>
        <dbReference type="ChEBI" id="CHEBI:83421"/>
        <dbReference type="ChEBI" id="CHEBI:456216"/>
        <dbReference type="EC" id="2.7.11.1"/>
    </reaction>
</comment>
<dbReference type="SMART" id="SM00219">
    <property type="entry name" value="TyrKc"/>
    <property type="match status" value="1"/>
</dbReference>
<dbReference type="EC" id="2.7.11.1" evidence="2"/>
<dbReference type="GO" id="GO:0004674">
    <property type="term" value="F:protein serine/threonine kinase activity"/>
    <property type="evidence" value="ECO:0007669"/>
    <property type="project" value="UniProtKB-KW"/>
</dbReference>
<accession>A0A0G3BS50</accession>
<dbReference type="RefSeq" id="WP_047194989.1">
    <property type="nucleotide sequence ID" value="NZ_CP011371.1"/>
</dbReference>
<keyword evidence="6 13" id="KW-0418">Kinase</keyword>
<keyword evidence="4" id="KW-0808">Transferase</keyword>
<feature type="compositionally biased region" description="Pro residues" evidence="11">
    <location>
        <begin position="574"/>
        <end position="586"/>
    </location>
</feature>
<dbReference type="InterPro" id="IPR000719">
    <property type="entry name" value="Prot_kinase_dom"/>
</dbReference>
<feature type="region of interest" description="Disordered" evidence="11">
    <location>
        <begin position="468"/>
        <end position="657"/>
    </location>
</feature>
<comment type="similarity">
    <text evidence="1">Belongs to the protein kinase superfamily. NEK Ser/Thr protein kinase family. NIMA subfamily.</text>
</comment>
<dbReference type="PATRIC" id="fig|413882.6.peg.2756"/>
<evidence type="ECO:0000256" key="4">
    <source>
        <dbReference type="ARBA" id="ARBA00022679"/>
    </source>
</evidence>
<gene>
    <name evidence="13" type="ORF">AAW51_2644</name>
</gene>
<feature type="compositionally biased region" description="Low complexity" evidence="11">
    <location>
        <begin position="529"/>
        <end position="573"/>
    </location>
</feature>
<dbReference type="InterPro" id="IPR008266">
    <property type="entry name" value="Tyr_kinase_AS"/>
</dbReference>
<dbReference type="Gene3D" id="1.10.510.10">
    <property type="entry name" value="Transferase(Phosphotransferase) domain 1"/>
    <property type="match status" value="1"/>
</dbReference>
<dbReference type="InterPro" id="IPR017441">
    <property type="entry name" value="Protein_kinase_ATP_BS"/>
</dbReference>
<dbReference type="PANTHER" id="PTHR43671">
    <property type="entry name" value="SERINE/THREONINE-PROTEIN KINASE NEK"/>
    <property type="match status" value="1"/>
</dbReference>
<dbReference type="CDD" id="cd14014">
    <property type="entry name" value="STKc_PknB_like"/>
    <property type="match status" value="1"/>
</dbReference>
<name>A0A0G3BS50_9BURK</name>
<feature type="compositionally biased region" description="Basic and acidic residues" evidence="11">
    <location>
        <begin position="403"/>
        <end position="417"/>
    </location>
</feature>
<proteinExistence type="inferred from homology"/>
<dbReference type="KEGG" id="pbh:AAW51_2644"/>
<feature type="compositionally biased region" description="Pro residues" evidence="11">
    <location>
        <begin position="599"/>
        <end position="609"/>
    </location>
</feature>
<comment type="catalytic activity">
    <reaction evidence="8">
        <text>L-threonyl-[protein] + ATP = O-phospho-L-threonyl-[protein] + ADP + H(+)</text>
        <dbReference type="Rhea" id="RHEA:46608"/>
        <dbReference type="Rhea" id="RHEA-COMP:11060"/>
        <dbReference type="Rhea" id="RHEA-COMP:11605"/>
        <dbReference type="ChEBI" id="CHEBI:15378"/>
        <dbReference type="ChEBI" id="CHEBI:30013"/>
        <dbReference type="ChEBI" id="CHEBI:30616"/>
        <dbReference type="ChEBI" id="CHEBI:61977"/>
        <dbReference type="ChEBI" id="CHEBI:456216"/>
        <dbReference type="EC" id="2.7.11.1"/>
    </reaction>
</comment>
<keyword evidence="3 13" id="KW-0723">Serine/threonine-protein kinase</keyword>
<dbReference type="InterPro" id="IPR050660">
    <property type="entry name" value="NEK_Ser/Thr_kinase"/>
</dbReference>
<dbReference type="Gene3D" id="3.30.200.20">
    <property type="entry name" value="Phosphorylase Kinase, domain 1"/>
    <property type="match status" value="1"/>
</dbReference>
<dbReference type="AlphaFoldDB" id="A0A0G3BS50"/>
<feature type="compositionally biased region" description="Pro residues" evidence="11">
    <location>
        <begin position="476"/>
        <end position="487"/>
    </location>
</feature>
<dbReference type="InterPro" id="IPR020635">
    <property type="entry name" value="Tyr_kinase_cat_dom"/>
</dbReference>
<evidence type="ECO:0000259" key="12">
    <source>
        <dbReference type="PROSITE" id="PS50011"/>
    </source>
</evidence>
<reference evidence="13 14" key="1">
    <citation type="submission" date="2015-05" db="EMBL/GenBank/DDBJ databases">
        <authorList>
            <person name="Tang B."/>
            <person name="Yu Y."/>
        </authorList>
    </citation>
    <scope>NUCLEOTIDE SEQUENCE [LARGE SCALE GENOMIC DNA]</scope>
    <source>
        <strain evidence="13 14">DSM 7029</strain>
    </source>
</reference>
<dbReference type="STRING" id="413882.AAW51_2644"/>
<feature type="region of interest" description="Disordered" evidence="11">
    <location>
        <begin position="357"/>
        <end position="382"/>
    </location>
</feature>
<dbReference type="PANTHER" id="PTHR43671:SF98">
    <property type="entry name" value="SERINE_THREONINE-PROTEIN KINASE NEK11"/>
    <property type="match status" value="1"/>
</dbReference>
<dbReference type="GO" id="GO:0005524">
    <property type="term" value="F:ATP binding"/>
    <property type="evidence" value="ECO:0007669"/>
    <property type="project" value="UniProtKB-UniRule"/>
</dbReference>
<feature type="compositionally biased region" description="Low complexity" evidence="11">
    <location>
        <begin position="497"/>
        <end position="519"/>
    </location>
</feature>
<keyword evidence="7 10" id="KW-0067">ATP-binding</keyword>
<sequence>MTYPSQQSVSPQAYAAGFEPTQVQAAPSQDALQPGARVAEYEVQHVLGEGGFGIVYLAVDHDLQRHVAVKEYLPAALASRGARSYVTLRASSHAETFALGLRSFVNEARLLARFDHPSLVRVYRFWEANGTAYMVMPYYEGPTLAAARMAMRTPPDEAWLRNLLESLMGALDVLHAASCYHRDIAPDNILLLTDGRPVLLDFGAARRVIGDKTQTLTAILKPAFAPIEQYAEAGHLQQGPWTDLYALAAVVYYCISGRSPLPSTVRAVDDQLQPLSEVVQSLQAVYPGLSYSAPFLAAIDWALSVRPQDRPQSVDELRQALNQAGPARDAAVAATAARRAATQRGPQDGPPVFTVFPGGAGATPGTPPPAAPPFTPQRPDEVPSDEAVMAALNVALGSLPPATKEDPERWTATRPGDEMVADGNAGGSGRLTHWALGFAVLVALGLGGWKWNEERKAAALMRQIAGTSYGQSGTTTPPPPAPRPVTPAAPGGGAAGETGPRATGTPPGAEATPPAAVAGVNRPPQQEQPTGVAPATTPPAATATPPSPTATTTTPPAAAGTVSPPAPTVAATPPATPPAVTPPAATPPATTAATTAATPAPPPAEPTPAAPGAVAATPTPGPGVAAGTPPPGAEAGANPNAPGRRVAATEPSNPRALCEPRTNFSLYYCMQTQCKKGQYLNHPQCVRLRAQDEVDE</sequence>
<dbReference type="PROSITE" id="PS00109">
    <property type="entry name" value="PROTEIN_KINASE_TYR"/>
    <property type="match status" value="1"/>
</dbReference>
<dbReference type="Proteomes" id="UP000035352">
    <property type="component" value="Chromosome"/>
</dbReference>
<feature type="compositionally biased region" description="Pro residues" evidence="11">
    <location>
        <begin position="365"/>
        <end position="376"/>
    </location>
</feature>
<evidence type="ECO:0000256" key="11">
    <source>
        <dbReference type="SAM" id="MobiDB-lite"/>
    </source>
</evidence>
<dbReference type="GO" id="GO:0004713">
    <property type="term" value="F:protein tyrosine kinase activity"/>
    <property type="evidence" value="ECO:0007669"/>
    <property type="project" value="InterPro"/>
</dbReference>
<feature type="region of interest" description="Disordered" evidence="11">
    <location>
        <begin position="398"/>
        <end position="424"/>
    </location>
</feature>
<feature type="compositionally biased region" description="Low complexity" evidence="11">
    <location>
        <begin position="610"/>
        <end position="643"/>
    </location>
</feature>
<feature type="compositionally biased region" description="Low complexity" evidence="11">
    <location>
        <begin position="587"/>
        <end position="598"/>
    </location>
</feature>
<evidence type="ECO:0000256" key="3">
    <source>
        <dbReference type="ARBA" id="ARBA00022527"/>
    </source>
</evidence>
<dbReference type="Pfam" id="PF00069">
    <property type="entry name" value="Pkinase"/>
    <property type="match status" value="1"/>
</dbReference>
<organism evidence="13 14">
    <name type="scientific">Caldimonas brevitalea</name>
    <dbReference type="NCBI Taxonomy" id="413882"/>
    <lineage>
        <taxon>Bacteria</taxon>
        <taxon>Pseudomonadati</taxon>
        <taxon>Pseudomonadota</taxon>
        <taxon>Betaproteobacteria</taxon>
        <taxon>Burkholderiales</taxon>
        <taxon>Sphaerotilaceae</taxon>
        <taxon>Caldimonas</taxon>
    </lineage>
</organism>
<dbReference type="EMBL" id="CP011371">
    <property type="protein sequence ID" value="AKJ29335.1"/>
    <property type="molecule type" value="Genomic_DNA"/>
</dbReference>
<protein>
    <recommendedName>
        <fullName evidence="2">non-specific serine/threonine protein kinase</fullName>
        <ecNumber evidence="2">2.7.11.1</ecNumber>
    </recommendedName>
</protein>
<feature type="binding site" evidence="10">
    <location>
        <position position="70"/>
    </location>
    <ligand>
        <name>ATP</name>
        <dbReference type="ChEBI" id="CHEBI:30616"/>
    </ligand>
</feature>
<dbReference type="PROSITE" id="PS50011">
    <property type="entry name" value="PROTEIN_KINASE_DOM"/>
    <property type="match status" value="1"/>
</dbReference>
<evidence type="ECO:0000256" key="7">
    <source>
        <dbReference type="ARBA" id="ARBA00022840"/>
    </source>
</evidence>
<keyword evidence="14" id="KW-1185">Reference proteome</keyword>
<evidence type="ECO:0000256" key="5">
    <source>
        <dbReference type="ARBA" id="ARBA00022741"/>
    </source>
</evidence>
<dbReference type="InterPro" id="IPR011009">
    <property type="entry name" value="Kinase-like_dom_sf"/>
</dbReference>
<dbReference type="PROSITE" id="PS00107">
    <property type="entry name" value="PROTEIN_KINASE_ATP"/>
    <property type="match status" value="1"/>
</dbReference>
<evidence type="ECO:0000256" key="1">
    <source>
        <dbReference type="ARBA" id="ARBA00010886"/>
    </source>
</evidence>
<dbReference type="SUPFAM" id="SSF56112">
    <property type="entry name" value="Protein kinase-like (PK-like)"/>
    <property type="match status" value="1"/>
</dbReference>
<evidence type="ECO:0000256" key="2">
    <source>
        <dbReference type="ARBA" id="ARBA00012513"/>
    </source>
</evidence>
<evidence type="ECO:0000256" key="10">
    <source>
        <dbReference type="PROSITE-ProRule" id="PRU10141"/>
    </source>
</evidence>